<proteinExistence type="predicted"/>
<feature type="non-terminal residue" evidence="2">
    <location>
        <position position="73"/>
    </location>
</feature>
<evidence type="ECO:0000313" key="2">
    <source>
        <dbReference type="EMBL" id="KAL0183808.1"/>
    </source>
</evidence>
<gene>
    <name evidence="2" type="ORF">M9458_019504</name>
</gene>
<protein>
    <submittedName>
        <fullName evidence="2">Uncharacterized protein</fullName>
    </submittedName>
</protein>
<name>A0ABD0QC84_CIRMR</name>
<sequence length="73" mass="7592">TLCLEPTMIDEPSLHGATDLVKLPPLLPTSLEPSVTPVPTFSPERALVSTSGLKGAPVPVLSPERAPVSKPNP</sequence>
<organism evidence="2 3">
    <name type="scientific">Cirrhinus mrigala</name>
    <name type="common">Mrigala</name>
    <dbReference type="NCBI Taxonomy" id="683832"/>
    <lineage>
        <taxon>Eukaryota</taxon>
        <taxon>Metazoa</taxon>
        <taxon>Chordata</taxon>
        <taxon>Craniata</taxon>
        <taxon>Vertebrata</taxon>
        <taxon>Euteleostomi</taxon>
        <taxon>Actinopterygii</taxon>
        <taxon>Neopterygii</taxon>
        <taxon>Teleostei</taxon>
        <taxon>Ostariophysi</taxon>
        <taxon>Cypriniformes</taxon>
        <taxon>Cyprinidae</taxon>
        <taxon>Labeoninae</taxon>
        <taxon>Labeonini</taxon>
        <taxon>Cirrhinus</taxon>
    </lineage>
</organism>
<feature type="region of interest" description="Disordered" evidence="1">
    <location>
        <begin position="49"/>
        <end position="73"/>
    </location>
</feature>
<dbReference type="Proteomes" id="UP001529510">
    <property type="component" value="Unassembled WGS sequence"/>
</dbReference>
<accession>A0ABD0QC84</accession>
<evidence type="ECO:0000313" key="3">
    <source>
        <dbReference type="Proteomes" id="UP001529510"/>
    </source>
</evidence>
<keyword evidence="3" id="KW-1185">Reference proteome</keyword>
<dbReference type="AlphaFoldDB" id="A0ABD0QC84"/>
<comment type="caution">
    <text evidence="2">The sequence shown here is derived from an EMBL/GenBank/DDBJ whole genome shotgun (WGS) entry which is preliminary data.</text>
</comment>
<dbReference type="EMBL" id="JAMKFB020000009">
    <property type="protein sequence ID" value="KAL0183808.1"/>
    <property type="molecule type" value="Genomic_DNA"/>
</dbReference>
<reference evidence="2 3" key="1">
    <citation type="submission" date="2024-05" db="EMBL/GenBank/DDBJ databases">
        <title>Genome sequencing and assembly of Indian major carp, Cirrhinus mrigala (Hamilton, 1822).</title>
        <authorList>
            <person name="Mohindra V."/>
            <person name="Chowdhury L.M."/>
            <person name="Lal K."/>
            <person name="Jena J.K."/>
        </authorList>
    </citation>
    <scope>NUCLEOTIDE SEQUENCE [LARGE SCALE GENOMIC DNA]</scope>
    <source>
        <strain evidence="2">CM1030</strain>
        <tissue evidence="2">Blood</tissue>
    </source>
</reference>
<feature type="non-terminal residue" evidence="2">
    <location>
        <position position="1"/>
    </location>
</feature>
<evidence type="ECO:0000256" key="1">
    <source>
        <dbReference type="SAM" id="MobiDB-lite"/>
    </source>
</evidence>